<comment type="similarity">
    <text evidence="3">Belongs to the SmpB family.</text>
</comment>
<dbReference type="Pfam" id="PF01668">
    <property type="entry name" value="SmpB"/>
    <property type="match status" value="1"/>
</dbReference>
<dbReference type="InterPro" id="IPR020081">
    <property type="entry name" value="SsrA-bd_prot_CS"/>
</dbReference>
<evidence type="ECO:0000313" key="4">
    <source>
        <dbReference type="EMBL" id="MFD0705413.1"/>
    </source>
</evidence>
<dbReference type="PANTHER" id="PTHR30308:SF2">
    <property type="entry name" value="SSRA-BINDING PROTEIN"/>
    <property type="match status" value="1"/>
</dbReference>
<protein>
    <recommendedName>
        <fullName evidence="3">SsrA-binding protein</fullName>
    </recommendedName>
    <alternativeName>
        <fullName evidence="3">Small protein B</fullName>
    </alternativeName>
</protein>
<dbReference type="CDD" id="cd09294">
    <property type="entry name" value="SmpB"/>
    <property type="match status" value="1"/>
</dbReference>
<dbReference type="HAMAP" id="MF_00023">
    <property type="entry name" value="SmpB"/>
    <property type="match status" value="1"/>
</dbReference>
<dbReference type="InterPro" id="IPR000037">
    <property type="entry name" value="SsrA-bd_prot"/>
</dbReference>
<keyword evidence="2 3" id="KW-0694">RNA-binding</keyword>
<dbReference type="Gene3D" id="2.40.280.10">
    <property type="match status" value="1"/>
</dbReference>
<sequence>MAAKKVKDTRNGVVAQNRRARHDYTIEDTLEAGLVLFGTEVKSLREGRASLTESFVSIDKHGEMWLEGANIPEYLNGTWTNHMPKRKRKLLLHTAQIEKFARAIQAKGYTIVPLSLYFANGRAKVEIALAKGKHEYDKRQALREAQDKREAQRAMRLHNLG</sequence>
<dbReference type="RefSeq" id="WP_377939100.1">
    <property type="nucleotide sequence ID" value="NZ_JBHTHQ010000021.1"/>
</dbReference>
<evidence type="ECO:0000256" key="2">
    <source>
        <dbReference type="ARBA" id="ARBA00022884"/>
    </source>
</evidence>
<keyword evidence="5" id="KW-1185">Reference proteome</keyword>
<comment type="subcellular location">
    <subcellularLocation>
        <location evidence="3">Cytoplasm</location>
    </subcellularLocation>
    <text evidence="3">The tmRNA-SmpB complex associates with stalled 70S ribosomes.</text>
</comment>
<evidence type="ECO:0000313" key="5">
    <source>
        <dbReference type="Proteomes" id="UP001597036"/>
    </source>
</evidence>
<reference evidence="5" key="1">
    <citation type="journal article" date="2019" name="Int. J. Syst. Evol. Microbiol.">
        <title>The Global Catalogue of Microorganisms (GCM) 10K type strain sequencing project: providing services to taxonomists for standard genome sequencing and annotation.</title>
        <authorList>
            <consortium name="The Broad Institute Genomics Platform"/>
            <consortium name="The Broad Institute Genome Sequencing Center for Infectious Disease"/>
            <person name="Wu L."/>
            <person name="Ma J."/>
        </authorList>
    </citation>
    <scope>NUCLEOTIDE SEQUENCE [LARGE SCALE GENOMIC DNA]</scope>
    <source>
        <strain evidence="5">CCM 8604</strain>
    </source>
</reference>
<dbReference type="Proteomes" id="UP001597036">
    <property type="component" value="Unassembled WGS sequence"/>
</dbReference>
<gene>
    <name evidence="3 4" type="primary">smpB</name>
    <name evidence="4" type="ORF">ACFQY8_06610</name>
</gene>
<evidence type="ECO:0000256" key="1">
    <source>
        <dbReference type="ARBA" id="ARBA00022490"/>
    </source>
</evidence>
<dbReference type="PROSITE" id="PS01317">
    <property type="entry name" value="SSRP"/>
    <property type="match status" value="1"/>
</dbReference>
<dbReference type="PANTHER" id="PTHR30308">
    <property type="entry name" value="TMRNA-BINDING COMPONENT OF TRANS-TRANSLATION TAGGING COMPLEX"/>
    <property type="match status" value="1"/>
</dbReference>
<evidence type="ECO:0000256" key="3">
    <source>
        <dbReference type="HAMAP-Rule" id="MF_00023"/>
    </source>
</evidence>
<accession>A0ABW2Y578</accession>
<organism evidence="4 5">
    <name type="scientific">Alloscardovia venturai</name>
    <dbReference type="NCBI Taxonomy" id="1769421"/>
    <lineage>
        <taxon>Bacteria</taxon>
        <taxon>Bacillati</taxon>
        <taxon>Actinomycetota</taxon>
        <taxon>Actinomycetes</taxon>
        <taxon>Bifidobacteriales</taxon>
        <taxon>Bifidobacteriaceae</taxon>
        <taxon>Alloscardovia</taxon>
    </lineage>
</organism>
<dbReference type="NCBIfam" id="NF003843">
    <property type="entry name" value="PRK05422.1"/>
    <property type="match status" value="1"/>
</dbReference>
<name>A0ABW2Y578_9BIFI</name>
<keyword evidence="1 3" id="KW-0963">Cytoplasm</keyword>
<comment type="function">
    <text evidence="3">Required for rescue of stalled ribosomes mediated by trans-translation. Binds to transfer-messenger RNA (tmRNA), required for stable association of tmRNA with ribosomes. tmRNA and SmpB together mimic tRNA shape, replacing the anticodon stem-loop with SmpB. tmRNA is encoded by the ssrA gene; the 2 termini fold to resemble tRNA(Ala) and it encodes a 'tag peptide', a short internal open reading frame. During trans-translation Ala-aminoacylated tmRNA acts like a tRNA, entering the A-site of stalled ribosomes, displacing the stalled mRNA. The ribosome then switches to translate the ORF on the tmRNA; the nascent peptide is terminated with the 'tag peptide' encoded by the tmRNA and targeted for degradation. The ribosome is freed to recommence translation, which seems to be the essential function of trans-translation.</text>
</comment>
<comment type="caution">
    <text evidence="4">The sequence shown here is derived from an EMBL/GenBank/DDBJ whole genome shotgun (WGS) entry which is preliminary data.</text>
</comment>
<dbReference type="SUPFAM" id="SSF74982">
    <property type="entry name" value="Small protein B (SmpB)"/>
    <property type="match status" value="1"/>
</dbReference>
<dbReference type="EMBL" id="JBHTHQ010000021">
    <property type="protein sequence ID" value="MFD0705413.1"/>
    <property type="molecule type" value="Genomic_DNA"/>
</dbReference>
<dbReference type="NCBIfam" id="TIGR00086">
    <property type="entry name" value="smpB"/>
    <property type="match status" value="1"/>
</dbReference>
<dbReference type="InterPro" id="IPR023620">
    <property type="entry name" value="SmpB"/>
</dbReference>
<proteinExistence type="inferred from homology"/>